<proteinExistence type="inferred from homology"/>
<evidence type="ECO:0000256" key="2">
    <source>
        <dbReference type="RuleBase" id="RU003616"/>
    </source>
</evidence>
<evidence type="ECO:0000259" key="3">
    <source>
        <dbReference type="PROSITE" id="PS01031"/>
    </source>
</evidence>
<sequence>MSDFFEEQFEKESNYPASEEAGLAMANNSAKLKHADDEEGHLTVDVYQTDDEIVIQSTIAGVTADDIDVSITNEMVTIKGSRKHEEKVKESNYYYQELYWGAFSRSIILPEEIDADNARASMKNGVLTLRLPKLAKSKTKKIRVSN</sequence>
<name>A0A1F8EXM2_9BACT</name>
<dbReference type="PROSITE" id="PS51203">
    <property type="entry name" value="CS"/>
    <property type="match status" value="1"/>
</dbReference>
<feature type="domain" description="SHSP" evidence="3">
    <location>
        <begin position="35"/>
        <end position="146"/>
    </location>
</feature>
<comment type="caution">
    <text evidence="5">The sequence shown here is derived from an EMBL/GenBank/DDBJ whole genome shotgun (WGS) entry which is preliminary data.</text>
</comment>
<protein>
    <submittedName>
        <fullName evidence="5">Uncharacterized protein</fullName>
    </submittedName>
</protein>
<evidence type="ECO:0000313" key="6">
    <source>
        <dbReference type="Proteomes" id="UP000177507"/>
    </source>
</evidence>
<dbReference type="SUPFAM" id="SSF49764">
    <property type="entry name" value="HSP20-like chaperones"/>
    <property type="match status" value="1"/>
</dbReference>
<evidence type="ECO:0000259" key="4">
    <source>
        <dbReference type="PROSITE" id="PS51203"/>
    </source>
</evidence>
<dbReference type="InterPro" id="IPR002068">
    <property type="entry name" value="A-crystallin/Hsp20_dom"/>
</dbReference>
<dbReference type="Pfam" id="PF00011">
    <property type="entry name" value="HSP20"/>
    <property type="match status" value="1"/>
</dbReference>
<dbReference type="PROSITE" id="PS01031">
    <property type="entry name" value="SHSP"/>
    <property type="match status" value="1"/>
</dbReference>
<dbReference type="AlphaFoldDB" id="A0A1F8EXM2"/>
<reference evidence="5 6" key="1">
    <citation type="journal article" date="2016" name="Nat. Commun.">
        <title>Thousands of microbial genomes shed light on interconnected biogeochemical processes in an aquifer system.</title>
        <authorList>
            <person name="Anantharaman K."/>
            <person name="Brown C.T."/>
            <person name="Hug L.A."/>
            <person name="Sharon I."/>
            <person name="Castelle C.J."/>
            <person name="Probst A.J."/>
            <person name="Thomas B.C."/>
            <person name="Singh A."/>
            <person name="Wilkins M.J."/>
            <person name="Karaoz U."/>
            <person name="Brodie E.L."/>
            <person name="Williams K.H."/>
            <person name="Hubbard S.S."/>
            <person name="Banfield J.F."/>
        </authorList>
    </citation>
    <scope>NUCLEOTIDE SEQUENCE [LARGE SCALE GENOMIC DNA]</scope>
</reference>
<dbReference type="Gene3D" id="2.60.40.790">
    <property type="match status" value="1"/>
</dbReference>
<dbReference type="InterPro" id="IPR007052">
    <property type="entry name" value="CS_dom"/>
</dbReference>
<dbReference type="STRING" id="1802668.A2831_01905"/>
<dbReference type="InterPro" id="IPR031107">
    <property type="entry name" value="Small_HSP"/>
</dbReference>
<dbReference type="CDD" id="cd06464">
    <property type="entry name" value="ACD_sHsps-like"/>
    <property type="match status" value="1"/>
</dbReference>
<dbReference type="InterPro" id="IPR008978">
    <property type="entry name" value="HSP20-like_chaperone"/>
</dbReference>
<feature type="domain" description="CS" evidence="4">
    <location>
        <begin position="39"/>
        <end position="145"/>
    </location>
</feature>
<dbReference type="PANTHER" id="PTHR11527">
    <property type="entry name" value="HEAT-SHOCK PROTEIN 20 FAMILY MEMBER"/>
    <property type="match status" value="1"/>
</dbReference>
<evidence type="ECO:0000313" key="5">
    <source>
        <dbReference type="EMBL" id="OGN04776.1"/>
    </source>
</evidence>
<dbReference type="EMBL" id="MGJI01000017">
    <property type="protein sequence ID" value="OGN04776.1"/>
    <property type="molecule type" value="Genomic_DNA"/>
</dbReference>
<dbReference type="Proteomes" id="UP000177507">
    <property type="component" value="Unassembled WGS sequence"/>
</dbReference>
<accession>A0A1F8EXM2</accession>
<comment type="similarity">
    <text evidence="1 2">Belongs to the small heat shock protein (HSP20) family.</text>
</comment>
<organism evidence="5 6">
    <name type="scientific">Candidatus Yanofskybacteria bacterium RIFCSPHIGHO2_01_FULL_44_17</name>
    <dbReference type="NCBI Taxonomy" id="1802668"/>
    <lineage>
        <taxon>Bacteria</taxon>
        <taxon>Candidatus Yanofskyibacteriota</taxon>
    </lineage>
</organism>
<evidence type="ECO:0000256" key="1">
    <source>
        <dbReference type="PROSITE-ProRule" id="PRU00285"/>
    </source>
</evidence>
<gene>
    <name evidence="5" type="ORF">A2831_01905</name>
</gene>